<dbReference type="EMBL" id="QGTL01000005">
    <property type="protein sequence ID" value="PWV74970.1"/>
    <property type="molecule type" value="Genomic_DNA"/>
</dbReference>
<reference evidence="2 3" key="1">
    <citation type="submission" date="2018-05" db="EMBL/GenBank/DDBJ databases">
        <title>Genomic Encyclopedia of Type Strains, Phase IV (KMG-IV): sequencing the most valuable type-strain genomes for metagenomic binning, comparative biology and taxonomic classification.</title>
        <authorList>
            <person name="Goeker M."/>
        </authorList>
    </citation>
    <scope>NUCLEOTIDE SEQUENCE [LARGE SCALE GENOMIC DNA]</scope>
    <source>
        <strain evidence="2 3">DSM 44717</strain>
    </source>
</reference>
<evidence type="ECO:0000313" key="2">
    <source>
        <dbReference type="EMBL" id="PWV74970.1"/>
    </source>
</evidence>
<dbReference type="Proteomes" id="UP000246410">
    <property type="component" value="Unassembled WGS sequence"/>
</dbReference>
<name>A0A317NIP3_9NOCA</name>
<gene>
    <name evidence="2" type="ORF">DFR69_10536</name>
</gene>
<dbReference type="AlphaFoldDB" id="A0A317NIP3"/>
<evidence type="ECO:0000256" key="1">
    <source>
        <dbReference type="SAM" id="MobiDB-lite"/>
    </source>
</evidence>
<keyword evidence="3" id="KW-1185">Reference proteome</keyword>
<accession>A0A317NIP3</accession>
<organism evidence="2 3">
    <name type="scientific">Nocardia neocaledoniensis</name>
    <dbReference type="NCBI Taxonomy" id="236511"/>
    <lineage>
        <taxon>Bacteria</taxon>
        <taxon>Bacillati</taxon>
        <taxon>Actinomycetota</taxon>
        <taxon>Actinomycetes</taxon>
        <taxon>Mycobacteriales</taxon>
        <taxon>Nocardiaceae</taxon>
        <taxon>Nocardia</taxon>
    </lineage>
</organism>
<feature type="region of interest" description="Disordered" evidence="1">
    <location>
        <begin position="30"/>
        <end position="50"/>
    </location>
</feature>
<protein>
    <submittedName>
        <fullName evidence="2">Uncharacterized protein</fullName>
    </submittedName>
</protein>
<comment type="caution">
    <text evidence="2">The sequence shown here is derived from an EMBL/GenBank/DDBJ whole genome shotgun (WGS) entry which is preliminary data.</text>
</comment>
<evidence type="ECO:0000313" key="3">
    <source>
        <dbReference type="Proteomes" id="UP000246410"/>
    </source>
</evidence>
<sequence length="50" mass="5131">MTLVGHHEPGDLTRGELPVAGTVLGIANPNSTANGATHTRPMTFPSLPPV</sequence>
<proteinExistence type="predicted"/>